<protein>
    <recommendedName>
        <fullName evidence="8">UDP-Glycosyltransferase/glycogen phosphorylase</fullName>
    </recommendedName>
</protein>
<accession>A0ABR4K9H7</accession>
<dbReference type="InterPro" id="IPR029154">
    <property type="entry name" value="HIBADH-like_NADP-bd"/>
</dbReference>
<feature type="domain" description="Erythromycin biosynthesis protein CIII-like C-terminal" evidence="4">
    <location>
        <begin position="357"/>
        <end position="446"/>
    </location>
</feature>
<dbReference type="InterPro" id="IPR006115">
    <property type="entry name" value="6PGDH_NADP-bd"/>
</dbReference>
<dbReference type="EMBL" id="JBFXLU010000047">
    <property type="protein sequence ID" value="KAL2848801.1"/>
    <property type="molecule type" value="Genomic_DNA"/>
</dbReference>
<comment type="caution">
    <text evidence="6">The sequence shown here is derived from an EMBL/GenBank/DDBJ whole genome shotgun (WGS) entry which is preliminary data.</text>
</comment>
<gene>
    <name evidence="6" type="ORF">BJY01DRAFT_233777</name>
</gene>
<dbReference type="InterPro" id="IPR013328">
    <property type="entry name" value="6PGD_dom2"/>
</dbReference>
<dbReference type="CDD" id="cd03784">
    <property type="entry name" value="GT1_Gtf-like"/>
    <property type="match status" value="1"/>
</dbReference>
<evidence type="ECO:0000259" key="4">
    <source>
        <dbReference type="Pfam" id="PF06722"/>
    </source>
</evidence>
<dbReference type="PANTHER" id="PTHR43580:SF3">
    <property type="entry name" value="6-PHOSPHOGLUCONATE DEHYDROGENASE FAMILY PROTEIN (AFU_ORTHOLOGUE AFUA_2G11600)"/>
    <property type="match status" value="1"/>
</dbReference>
<sequence>MATPTVLFFTNSELGQSTVSLAVAHEFLIRSDYAVHIASFAQLGSAISHLNAQTAASSQSTASKATFHTITGRSMVTAYLDRHPKPQWFGTHDIGFYGAIRSYSFLIEAMVPWDPSQYIATYRSCVEIIQNLQPSIVAVDPLFAQGLDACRALQCKYVILSPNTLKEHVVQPMLGNLWKYPMLCSGYAYPLPWRHILPNAYLALTLGIKVSQSSAVRAINERRHAEGLLGPYPISSPTARDVVPVLIASRPEIDWPSFIPKHVTMCGPILRSSPSLSEENPDLAKWLSQRPTVLVNLGSNVCFDSSQARKFADGLRMLFDAQPGIQVLWKLKPDYRDDVSDWVAGALTGILDELLDQRVRIEEWLPVEPICILQSGNICCMVHHGGANSYNEAIRAGVPQVILPVWYDTYDFAQRVEYLGVGVWGSKMSAPAINGPELGKAIIRVLHGEESLSMQERAKSIAAKIGTTEGRVLAQDTMASAKVAWIGLGNIGRGMSRNIALKGPQTSPLILYNRTVFKAEAFAKSITAEKPQAAVVARSVSAAVKEANITFICVGDDAALGQIINTITSDTSVSLKDKIIVDCSTVHPDTSRRTHATLASHGASFIACPVFGAPNAADAGQMVVIPAGSPAAIAAIKPFLDGVTSKATLDLGPESEQDVGRATLLKVLGNTFILNTVETLAEGLVAAEKSGLGTKAYSEWVSTMFPGPFAKYAERMVTGEYYRREEPLFAVDLARKDLRHAANLAETSGMTLKSVKVTDDYLKVVKEEKGEKGDIAGVYGAIRKEAGLPFGNQ</sequence>
<evidence type="ECO:0000313" key="6">
    <source>
        <dbReference type="EMBL" id="KAL2848801.1"/>
    </source>
</evidence>
<dbReference type="InterPro" id="IPR036291">
    <property type="entry name" value="NAD(P)-bd_dom_sf"/>
</dbReference>
<dbReference type="InterPro" id="IPR051265">
    <property type="entry name" value="HIBADH-related_NP60_sf"/>
</dbReference>
<keyword evidence="7" id="KW-1185">Reference proteome</keyword>
<name>A0ABR4K9H7_9EURO</name>
<evidence type="ECO:0000259" key="5">
    <source>
        <dbReference type="Pfam" id="PF14833"/>
    </source>
</evidence>
<dbReference type="InterPro" id="IPR010610">
    <property type="entry name" value="EryCIII-like_C"/>
</dbReference>
<evidence type="ECO:0000256" key="1">
    <source>
        <dbReference type="ARBA" id="ARBA00007598"/>
    </source>
</evidence>
<evidence type="ECO:0008006" key="8">
    <source>
        <dbReference type="Google" id="ProtNLM"/>
    </source>
</evidence>
<dbReference type="Gene3D" id="3.40.50.2000">
    <property type="entry name" value="Glycogen Phosphorylase B"/>
    <property type="match status" value="1"/>
</dbReference>
<keyword evidence="2" id="KW-0808">Transferase</keyword>
<dbReference type="Gene3D" id="1.10.1040.10">
    <property type="entry name" value="N-(1-d-carboxylethyl)-l-norvaline Dehydrogenase, domain 2"/>
    <property type="match status" value="1"/>
</dbReference>
<feature type="domain" description="6-phosphogluconate dehydrogenase NADP-binding" evidence="3">
    <location>
        <begin position="482"/>
        <end position="648"/>
    </location>
</feature>
<evidence type="ECO:0000259" key="3">
    <source>
        <dbReference type="Pfam" id="PF03446"/>
    </source>
</evidence>
<dbReference type="SUPFAM" id="SSF53756">
    <property type="entry name" value="UDP-Glycosyltransferase/glycogen phosphorylase"/>
    <property type="match status" value="1"/>
</dbReference>
<reference evidence="6 7" key="1">
    <citation type="submission" date="2024-07" db="EMBL/GenBank/DDBJ databases">
        <title>Section-level genome sequencing and comparative genomics of Aspergillus sections Usti and Cavernicolus.</title>
        <authorList>
            <consortium name="Lawrence Berkeley National Laboratory"/>
            <person name="Nybo J.L."/>
            <person name="Vesth T.C."/>
            <person name="Theobald S."/>
            <person name="Frisvad J.C."/>
            <person name="Larsen T.O."/>
            <person name="Kjaerboelling I."/>
            <person name="Rothschild-Mancinelli K."/>
            <person name="Lyhne E.K."/>
            <person name="Kogle M.E."/>
            <person name="Barry K."/>
            <person name="Clum A."/>
            <person name="Na H."/>
            <person name="Ledsgaard L."/>
            <person name="Lin J."/>
            <person name="Lipzen A."/>
            <person name="Kuo A."/>
            <person name="Riley R."/>
            <person name="Mondo S."/>
            <person name="Labutti K."/>
            <person name="Haridas S."/>
            <person name="Pangalinan J."/>
            <person name="Salamov A.A."/>
            <person name="Simmons B.A."/>
            <person name="Magnuson J.K."/>
            <person name="Chen J."/>
            <person name="Drula E."/>
            <person name="Henrissat B."/>
            <person name="Wiebenga A."/>
            <person name="Lubbers R.J."/>
            <person name="Gomes A.C."/>
            <person name="Makela M.R."/>
            <person name="Stajich J."/>
            <person name="Grigoriev I.V."/>
            <person name="Mortensen U.H."/>
            <person name="De Vries R.P."/>
            <person name="Baker S.E."/>
            <person name="Andersen M.R."/>
        </authorList>
    </citation>
    <scope>NUCLEOTIDE SEQUENCE [LARGE SCALE GENOMIC DNA]</scope>
    <source>
        <strain evidence="6 7">CBS 123904</strain>
    </source>
</reference>
<dbReference type="InterPro" id="IPR002213">
    <property type="entry name" value="UDP_glucos_trans"/>
</dbReference>
<dbReference type="SUPFAM" id="SSF48179">
    <property type="entry name" value="6-phosphogluconate dehydrogenase C-terminal domain-like"/>
    <property type="match status" value="1"/>
</dbReference>
<proteinExistence type="inferred from homology"/>
<evidence type="ECO:0000313" key="7">
    <source>
        <dbReference type="Proteomes" id="UP001610446"/>
    </source>
</evidence>
<dbReference type="Pfam" id="PF06722">
    <property type="entry name" value="EryCIII-like_C"/>
    <property type="match status" value="1"/>
</dbReference>
<dbReference type="SUPFAM" id="SSF51735">
    <property type="entry name" value="NAD(P)-binding Rossmann-fold domains"/>
    <property type="match status" value="1"/>
</dbReference>
<dbReference type="Gene3D" id="3.40.50.720">
    <property type="entry name" value="NAD(P)-binding Rossmann-like Domain"/>
    <property type="match status" value="1"/>
</dbReference>
<dbReference type="Proteomes" id="UP001610446">
    <property type="component" value="Unassembled WGS sequence"/>
</dbReference>
<evidence type="ECO:0000256" key="2">
    <source>
        <dbReference type="ARBA" id="ARBA00022679"/>
    </source>
</evidence>
<dbReference type="Pfam" id="PF14833">
    <property type="entry name" value="NAD_binding_11"/>
    <property type="match status" value="1"/>
</dbReference>
<feature type="domain" description="3-hydroxyisobutyrate dehydrogenase-like NAD-binding" evidence="5">
    <location>
        <begin position="660"/>
        <end position="779"/>
    </location>
</feature>
<comment type="similarity">
    <text evidence="1">Belongs to the HIBADH-related family. NP60 subfamily.</text>
</comment>
<organism evidence="6 7">
    <name type="scientific">Aspergillus pseudoustus</name>
    <dbReference type="NCBI Taxonomy" id="1810923"/>
    <lineage>
        <taxon>Eukaryota</taxon>
        <taxon>Fungi</taxon>
        <taxon>Dikarya</taxon>
        <taxon>Ascomycota</taxon>
        <taxon>Pezizomycotina</taxon>
        <taxon>Eurotiomycetes</taxon>
        <taxon>Eurotiomycetidae</taxon>
        <taxon>Eurotiales</taxon>
        <taxon>Aspergillaceae</taxon>
        <taxon>Aspergillus</taxon>
        <taxon>Aspergillus subgen. Nidulantes</taxon>
    </lineage>
</organism>
<dbReference type="Pfam" id="PF03446">
    <property type="entry name" value="NAD_binding_2"/>
    <property type="match status" value="1"/>
</dbReference>
<dbReference type="InterPro" id="IPR008927">
    <property type="entry name" value="6-PGluconate_DH-like_C_sf"/>
</dbReference>
<dbReference type="PANTHER" id="PTHR43580">
    <property type="entry name" value="OXIDOREDUCTASE GLYR1-RELATED"/>
    <property type="match status" value="1"/>
</dbReference>